<evidence type="ECO:0000256" key="2">
    <source>
        <dbReference type="ARBA" id="ARBA00022833"/>
    </source>
</evidence>
<evidence type="ECO:0000256" key="3">
    <source>
        <dbReference type="ARBA" id="ARBA00023015"/>
    </source>
</evidence>
<keyword evidence="8" id="KW-1185">Reference proteome</keyword>
<reference evidence="8" key="1">
    <citation type="journal article" date="2015" name="Genome Announc.">
        <title>Draft genome sequence of Talaromyces cellulolyticus strain Y-94, a source of lignocellulosic biomass-degrading enzymes.</title>
        <authorList>
            <person name="Fujii T."/>
            <person name="Koike H."/>
            <person name="Sawayama S."/>
            <person name="Yano S."/>
            <person name="Inoue H."/>
        </authorList>
    </citation>
    <scope>NUCLEOTIDE SEQUENCE [LARGE SCALE GENOMIC DNA]</scope>
    <source>
        <strain evidence="8">Y-94</strain>
    </source>
</reference>
<keyword evidence="4" id="KW-0804">Transcription</keyword>
<evidence type="ECO:0000313" key="7">
    <source>
        <dbReference type="EMBL" id="GAM33435.1"/>
    </source>
</evidence>
<organism evidence="7 8">
    <name type="scientific">Talaromyces pinophilus</name>
    <name type="common">Penicillium pinophilum</name>
    <dbReference type="NCBI Taxonomy" id="128442"/>
    <lineage>
        <taxon>Eukaryota</taxon>
        <taxon>Fungi</taxon>
        <taxon>Dikarya</taxon>
        <taxon>Ascomycota</taxon>
        <taxon>Pezizomycotina</taxon>
        <taxon>Eurotiomycetes</taxon>
        <taxon>Eurotiomycetidae</taxon>
        <taxon>Eurotiales</taxon>
        <taxon>Trichocomaceae</taxon>
        <taxon>Talaromyces</taxon>
        <taxon>Talaromyces sect. Talaromyces</taxon>
    </lineage>
</organism>
<dbReference type="EMBL" id="DF933800">
    <property type="protein sequence ID" value="GAM33435.1"/>
    <property type="molecule type" value="Genomic_DNA"/>
</dbReference>
<dbReference type="PANTHER" id="PTHR47660">
    <property type="entry name" value="TRANSCRIPTION FACTOR WITH C2H2 AND ZN(2)-CYS(6) DNA BINDING DOMAIN (EUROFUNG)-RELATED-RELATED"/>
    <property type="match status" value="1"/>
</dbReference>
<accession>A0A0B8N2B0</accession>
<dbReference type="Pfam" id="PF04082">
    <property type="entry name" value="Fungal_trans"/>
    <property type="match status" value="1"/>
</dbReference>
<evidence type="ECO:0000256" key="1">
    <source>
        <dbReference type="ARBA" id="ARBA00022723"/>
    </source>
</evidence>
<evidence type="ECO:0000256" key="4">
    <source>
        <dbReference type="ARBA" id="ARBA00023163"/>
    </source>
</evidence>
<keyword evidence="5" id="KW-0539">Nucleus</keyword>
<gene>
    <name evidence="7" type="ORF">TCE0_004f00324</name>
</gene>
<keyword evidence="2" id="KW-0862">Zinc</keyword>
<feature type="domain" description="Xylanolytic transcriptional activator regulatory" evidence="6">
    <location>
        <begin position="182"/>
        <end position="367"/>
    </location>
</feature>
<dbReference type="InterPro" id="IPR007219">
    <property type="entry name" value="XnlR_reg_dom"/>
</dbReference>
<evidence type="ECO:0000259" key="6">
    <source>
        <dbReference type="Pfam" id="PF04082"/>
    </source>
</evidence>
<dbReference type="GO" id="GO:0008270">
    <property type="term" value="F:zinc ion binding"/>
    <property type="evidence" value="ECO:0007669"/>
    <property type="project" value="InterPro"/>
</dbReference>
<sequence length="666" mass="76734">MTASNLSLESDKPTTELRSREAEAIEPFATLSNKGLTSLDFSQSDNDFASSNTYDAGYDEWISDPFVQPFTWETFMGMDMDFNLVSYLVAQQNKRYWLMIPWDCTSWLKDIQPQQQDHCPPNPTEMSSVEVCNEDTLLAEDFCHVEEIDYAAYECIRRFQREQERNGRRPFPSFKMIYTFVQLYFEYFDRYYPFVHPHMMNNDHTSWILLLAIATIGARYSAIDFAEQYAGDFQDLLSQAISQNLPADLETPTVSFVQSMLLMTVCLTFGGSTAYLNRLARDKNVILTLFDSLPQRQAALLPSANIEETWRNWLVQETQDRLALCIMRFELYQLLFFEFRILPQSKSLLNRLPCDESLWRCRSAKEWHIRWANGQGAKHTLANAMSADDKSQTADSLHGPNIEVFILALYAEERTATEQLAFSPLLHGAKPLVNKMTANVDEFFDVFTRRYLATRSLVPAQASMIVFHIIYILRKVPLRKLTALTGWQATARETESAKVDLDYWMHTDRVSARRCLWHAACVYRDLHDRAKFECHEPLSITIASLYIAAFDALNEAAPLSNDIATAKGTPVRIDRMDQEYEINAWAESSENARIHLTGIGILTGERSANRLFAEIRKVLSSRQPWSRLCHGLAYMVGLTVKERQVRSFEYKSNDRLPYEEGPLHSE</sequence>
<proteinExistence type="predicted"/>
<dbReference type="CDD" id="cd12148">
    <property type="entry name" value="fungal_TF_MHR"/>
    <property type="match status" value="1"/>
</dbReference>
<keyword evidence="1" id="KW-0479">Metal-binding</keyword>
<keyword evidence="3" id="KW-0805">Transcription regulation</keyword>
<dbReference type="GO" id="GO:0006351">
    <property type="term" value="P:DNA-templated transcription"/>
    <property type="evidence" value="ECO:0007669"/>
    <property type="project" value="InterPro"/>
</dbReference>
<protein>
    <recommendedName>
        <fullName evidence="6">Xylanolytic transcriptional activator regulatory domain-containing protein</fullName>
    </recommendedName>
</protein>
<dbReference type="GO" id="GO:0003677">
    <property type="term" value="F:DNA binding"/>
    <property type="evidence" value="ECO:0007669"/>
    <property type="project" value="InterPro"/>
</dbReference>
<dbReference type="AlphaFoldDB" id="A0A0B8N2B0"/>
<dbReference type="PANTHER" id="PTHR47660:SF2">
    <property type="entry name" value="TRANSCRIPTION FACTOR WITH C2H2 AND ZN(2)-CYS(6) DNA BINDING DOMAIN (EUROFUNG)"/>
    <property type="match status" value="1"/>
</dbReference>
<evidence type="ECO:0000313" key="8">
    <source>
        <dbReference type="Proteomes" id="UP000053095"/>
    </source>
</evidence>
<dbReference type="Proteomes" id="UP000053095">
    <property type="component" value="Unassembled WGS sequence"/>
</dbReference>
<evidence type="ECO:0000256" key="5">
    <source>
        <dbReference type="ARBA" id="ARBA00023242"/>
    </source>
</evidence>
<name>A0A0B8N2B0_TALPI</name>